<proteinExistence type="predicted"/>
<sequence length="122" mass="14573">MKISKDLETDLHKSNFEDIINMNQYKCKWDKALINLELLDKIKAVLLDSHTCDKYTYYDWTKKQFCLKQIVPGDFRVMVKANNKPVLMLENMYEVLCRTNTEIDQYARQSSFRNPLKKGRTR</sequence>
<reference evidence="1" key="1">
    <citation type="submission" date="2013-07" db="EMBL/GenBank/DDBJ databases">
        <title>The genome of an arbuscular mycorrhizal fungus provides insights into the evolution of the oldest plant symbiosis.</title>
        <authorList>
            <consortium name="DOE Joint Genome Institute"/>
            <person name="Tisserant E."/>
            <person name="Malbreil M."/>
            <person name="Kuo A."/>
            <person name="Kohler A."/>
            <person name="Symeonidi A."/>
            <person name="Balestrini R."/>
            <person name="Charron P."/>
            <person name="Duensing N."/>
            <person name="Frei-dit-Frey N."/>
            <person name="Gianinazzi-Pearson V."/>
            <person name="Gilbert B."/>
            <person name="Handa Y."/>
            <person name="Hijri M."/>
            <person name="Kaul R."/>
            <person name="Kawaguchi M."/>
            <person name="Krajinski F."/>
            <person name="Lammers P."/>
            <person name="Lapierre D."/>
            <person name="Masclaux F.G."/>
            <person name="Murat C."/>
            <person name="Morin E."/>
            <person name="Ndikumana S."/>
            <person name="Pagni M."/>
            <person name="Petitpierre D."/>
            <person name="Requena N."/>
            <person name="Rosikiewicz P."/>
            <person name="Riley R."/>
            <person name="Saito K."/>
            <person name="San Clemente H."/>
            <person name="Shapiro H."/>
            <person name="van Tuinen D."/>
            <person name="Becard G."/>
            <person name="Bonfante P."/>
            <person name="Paszkowski U."/>
            <person name="Shachar-Hill Y."/>
            <person name="Young J.P."/>
            <person name="Sanders I.R."/>
            <person name="Henrissat B."/>
            <person name="Rensing S.A."/>
            <person name="Grigoriev I.V."/>
            <person name="Corradi N."/>
            <person name="Roux C."/>
            <person name="Martin F."/>
        </authorList>
    </citation>
    <scope>NUCLEOTIDE SEQUENCE</scope>
    <source>
        <strain evidence="1">DAOM 197198</strain>
    </source>
</reference>
<name>U9SWR2_RHIID</name>
<gene>
    <name evidence="1" type="ORF">GLOINDRAFT_88457</name>
</gene>
<evidence type="ECO:0000313" key="1">
    <source>
        <dbReference type="EMBL" id="ERZ98472.1"/>
    </source>
</evidence>
<dbReference type="AlphaFoldDB" id="U9SWR2"/>
<dbReference type="HOGENOM" id="CLU_2027976_0_0_1"/>
<accession>U9SWR2</accession>
<protein>
    <submittedName>
        <fullName evidence="1">Uncharacterized protein</fullName>
    </submittedName>
</protein>
<organism evidence="1">
    <name type="scientific">Rhizophagus irregularis (strain DAOM 181602 / DAOM 197198 / MUCL 43194)</name>
    <name type="common">Arbuscular mycorrhizal fungus</name>
    <name type="synonym">Glomus intraradices</name>
    <dbReference type="NCBI Taxonomy" id="747089"/>
    <lineage>
        <taxon>Eukaryota</taxon>
        <taxon>Fungi</taxon>
        <taxon>Fungi incertae sedis</taxon>
        <taxon>Mucoromycota</taxon>
        <taxon>Glomeromycotina</taxon>
        <taxon>Glomeromycetes</taxon>
        <taxon>Glomerales</taxon>
        <taxon>Glomeraceae</taxon>
        <taxon>Rhizophagus</taxon>
    </lineage>
</organism>
<dbReference type="EMBL" id="KI298731">
    <property type="protein sequence ID" value="ERZ98472.1"/>
    <property type="molecule type" value="Genomic_DNA"/>
</dbReference>